<evidence type="ECO:0000313" key="3">
    <source>
        <dbReference type="Proteomes" id="UP000003773"/>
    </source>
</evidence>
<organism evidence="2 3">
    <name type="scientific">Bifidobacterium adolescentis L2-32</name>
    <dbReference type="NCBI Taxonomy" id="411481"/>
    <lineage>
        <taxon>Bacteria</taxon>
        <taxon>Bacillati</taxon>
        <taxon>Actinomycetota</taxon>
        <taxon>Actinomycetes</taxon>
        <taxon>Bifidobacteriales</taxon>
        <taxon>Bifidobacteriaceae</taxon>
        <taxon>Bifidobacterium</taxon>
    </lineage>
</organism>
<dbReference type="AlphaFoldDB" id="A7A9B8"/>
<evidence type="ECO:0000313" key="2">
    <source>
        <dbReference type="EMBL" id="EDN82333.1"/>
    </source>
</evidence>
<protein>
    <submittedName>
        <fullName evidence="2">Uncharacterized protein</fullName>
    </submittedName>
</protein>
<accession>A7A9B8</accession>
<name>A7A9B8_BIFAD</name>
<reference evidence="2 3" key="2">
    <citation type="submission" date="2007-05" db="EMBL/GenBank/DDBJ databases">
        <title>Draft genome sequence of Bifidobacterium adolescentis (L2-32).</title>
        <authorList>
            <person name="Sudarsanam P."/>
            <person name="Ley R."/>
            <person name="Guruge J."/>
            <person name="Turnbaugh P.J."/>
            <person name="Mahowald M."/>
            <person name="Liep D."/>
            <person name="Gordon J."/>
        </authorList>
    </citation>
    <scope>NUCLEOTIDE SEQUENCE [LARGE SCALE GENOMIC DNA]</scope>
    <source>
        <strain evidence="2 3">L2-32</strain>
    </source>
</reference>
<dbReference type="Proteomes" id="UP000003773">
    <property type="component" value="Unassembled WGS sequence"/>
</dbReference>
<sequence>MPSNLPFRLRPLGNARFDHVFRLRGTFPRLHCLDLSMPPPTLCAASQRTPHYRRTTDEHSSPYDDRNISTA</sequence>
<evidence type="ECO:0000256" key="1">
    <source>
        <dbReference type="SAM" id="MobiDB-lite"/>
    </source>
</evidence>
<comment type="caution">
    <text evidence="2">The sequence shown here is derived from an EMBL/GenBank/DDBJ whole genome shotgun (WGS) entry which is preliminary data.</text>
</comment>
<reference evidence="2 3" key="1">
    <citation type="submission" date="2007-04" db="EMBL/GenBank/DDBJ databases">
        <authorList>
            <person name="Fulton L."/>
            <person name="Clifton S."/>
            <person name="Fulton B."/>
            <person name="Xu J."/>
            <person name="Minx P."/>
            <person name="Pepin K.H."/>
            <person name="Johnson M."/>
            <person name="Thiruvilangam P."/>
            <person name="Bhonagiri V."/>
            <person name="Nash W.E."/>
            <person name="Mardis E.R."/>
            <person name="Wilson R.K."/>
        </authorList>
    </citation>
    <scope>NUCLEOTIDE SEQUENCE [LARGE SCALE GENOMIC DNA]</scope>
    <source>
        <strain evidence="2 3">L2-32</strain>
    </source>
</reference>
<feature type="compositionally biased region" description="Basic and acidic residues" evidence="1">
    <location>
        <begin position="54"/>
        <end position="71"/>
    </location>
</feature>
<feature type="region of interest" description="Disordered" evidence="1">
    <location>
        <begin position="44"/>
        <end position="71"/>
    </location>
</feature>
<dbReference type="EMBL" id="AAXD02000074">
    <property type="protein sequence ID" value="EDN82333.1"/>
    <property type="molecule type" value="Genomic_DNA"/>
</dbReference>
<gene>
    <name evidence="2" type="ORF">BIFADO_02466</name>
</gene>
<dbReference type="HOGENOM" id="CLU_2731892_0_0_11"/>
<proteinExistence type="predicted"/>